<evidence type="ECO:0000313" key="2">
    <source>
        <dbReference type="Proteomes" id="UP001054837"/>
    </source>
</evidence>
<dbReference type="Proteomes" id="UP001054837">
    <property type="component" value="Unassembled WGS sequence"/>
</dbReference>
<keyword evidence="2" id="KW-1185">Reference proteome</keyword>
<protein>
    <submittedName>
        <fullName evidence="1">Uncharacterized protein</fullName>
    </submittedName>
</protein>
<evidence type="ECO:0000313" key="1">
    <source>
        <dbReference type="EMBL" id="GIY45753.1"/>
    </source>
</evidence>
<reference evidence="1 2" key="1">
    <citation type="submission" date="2021-06" db="EMBL/GenBank/DDBJ databases">
        <title>Caerostris darwini draft genome.</title>
        <authorList>
            <person name="Kono N."/>
            <person name="Arakawa K."/>
        </authorList>
    </citation>
    <scope>NUCLEOTIDE SEQUENCE [LARGE SCALE GENOMIC DNA]</scope>
</reference>
<comment type="caution">
    <text evidence="1">The sequence shown here is derived from an EMBL/GenBank/DDBJ whole genome shotgun (WGS) entry which is preliminary data.</text>
</comment>
<gene>
    <name evidence="1" type="ORF">CDAR_543931</name>
</gene>
<dbReference type="AlphaFoldDB" id="A0AAV4TP81"/>
<name>A0AAV4TP81_9ARAC</name>
<sequence>MLLNPMNNRCIKMSLPPVSFQKTTISQNLGELKIAVSQNWRRCLAMGRGALATVARGAAPGIDRREAAHVPPRRSERPWAWKGYAIRQRSHAWACCNRRVLIKAS</sequence>
<organism evidence="1 2">
    <name type="scientific">Caerostris darwini</name>
    <dbReference type="NCBI Taxonomy" id="1538125"/>
    <lineage>
        <taxon>Eukaryota</taxon>
        <taxon>Metazoa</taxon>
        <taxon>Ecdysozoa</taxon>
        <taxon>Arthropoda</taxon>
        <taxon>Chelicerata</taxon>
        <taxon>Arachnida</taxon>
        <taxon>Araneae</taxon>
        <taxon>Araneomorphae</taxon>
        <taxon>Entelegynae</taxon>
        <taxon>Araneoidea</taxon>
        <taxon>Araneidae</taxon>
        <taxon>Caerostris</taxon>
    </lineage>
</organism>
<proteinExistence type="predicted"/>
<accession>A0AAV4TP81</accession>
<dbReference type="EMBL" id="BPLQ01009658">
    <property type="protein sequence ID" value="GIY45753.1"/>
    <property type="molecule type" value="Genomic_DNA"/>
</dbReference>